<feature type="signal peptide" evidence="1">
    <location>
        <begin position="1"/>
        <end position="22"/>
    </location>
</feature>
<dbReference type="GO" id="GO:0006878">
    <property type="term" value="P:intracellular copper ion homeostasis"/>
    <property type="evidence" value="ECO:0007669"/>
    <property type="project" value="InterPro"/>
</dbReference>
<dbReference type="GO" id="GO:0009279">
    <property type="term" value="C:cell outer membrane"/>
    <property type="evidence" value="ECO:0007669"/>
    <property type="project" value="InterPro"/>
</dbReference>
<dbReference type="Proteomes" id="UP000028702">
    <property type="component" value="Unassembled WGS sequence"/>
</dbReference>
<dbReference type="STRING" id="1333998.M2A_2022"/>
<dbReference type="InterPro" id="IPR007939">
    <property type="entry name" value="Cu-R_B_prcur"/>
</dbReference>
<comment type="caution">
    <text evidence="2">The sequence shown here is derived from an EMBL/GenBank/DDBJ whole genome shotgun (WGS) entry which is preliminary data.</text>
</comment>
<dbReference type="EMBL" id="BBIO01000010">
    <property type="protein sequence ID" value="GAK45523.1"/>
    <property type="molecule type" value="Genomic_DNA"/>
</dbReference>
<reference evidence="2 3" key="1">
    <citation type="submission" date="2014-07" db="EMBL/GenBank/DDBJ databases">
        <title>Tepidicaulis marinum gen. nov., sp. nov., a novel marine bacterium denitrifying nitrate to nitrous oxide strictly under microaerobic conditions.</title>
        <authorList>
            <person name="Takeuchi M."/>
            <person name="Yamagishi T."/>
            <person name="Kamagata Y."/>
            <person name="Oshima K."/>
            <person name="Hattori M."/>
            <person name="Katayama T."/>
            <person name="Hanada S."/>
            <person name="Tamaki H."/>
            <person name="Marumo K."/>
            <person name="Maeda H."/>
            <person name="Nedachi M."/>
            <person name="Iwasaki W."/>
            <person name="Suwa Y."/>
            <person name="Sakata S."/>
        </authorList>
    </citation>
    <scope>NUCLEOTIDE SEQUENCE [LARGE SCALE GENOMIC DNA]</scope>
    <source>
        <strain evidence="2 3">MA2</strain>
    </source>
</reference>
<name>A0A081BBV5_9HYPH</name>
<accession>A0A081BBV5</accession>
<sequence>MNMKTLIAAILGLSLMSAPALAMEDDRLFHYFSLETDYADWGEAEREVTFEGEGWLGNDTHRAWLKTEGEWEDGSWHEAEIQLLYSKPIADFWDVQAGVRHDFKPHPTHYAVLGVQGLAPYFFETEAAFFLSDEGDSSFRAEVSYDLLITQRLIAEPYGEANFYFQDVDKQEKASGLADIDAGLQLRYEITRKFAPYLDFNYRSTFSGTRDIAERAGEDPESFVVRAGLRFWLN</sequence>
<dbReference type="AlphaFoldDB" id="A0A081BBV5"/>
<protein>
    <submittedName>
        <fullName evidence="2">Copper resistance B</fullName>
    </submittedName>
</protein>
<keyword evidence="1" id="KW-0732">Signal</keyword>
<proteinExistence type="predicted"/>
<evidence type="ECO:0000313" key="3">
    <source>
        <dbReference type="Proteomes" id="UP000028702"/>
    </source>
</evidence>
<dbReference type="Pfam" id="PF05275">
    <property type="entry name" value="CopB"/>
    <property type="match status" value="1"/>
</dbReference>
<keyword evidence="3" id="KW-1185">Reference proteome</keyword>
<dbReference type="GO" id="GO:0005507">
    <property type="term" value="F:copper ion binding"/>
    <property type="evidence" value="ECO:0007669"/>
    <property type="project" value="InterPro"/>
</dbReference>
<evidence type="ECO:0000313" key="2">
    <source>
        <dbReference type="EMBL" id="GAK45523.1"/>
    </source>
</evidence>
<organism evidence="2 3">
    <name type="scientific">Tepidicaulis marinus</name>
    <dbReference type="NCBI Taxonomy" id="1333998"/>
    <lineage>
        <taxon>Bacteria</taxon>
        <taxon>Pseudomonadati</taxon>
        <taxon>Pseudomonadota</taxon>
        <taxon>Alphaproteobacteria</taxon>
        <taxon>Hyphomicrobiales</taxon>
        <taxon>Parvibaculaceae</taxon>
        <taxon>Tepidicaulis</taxon>
    </lineage>
</organism>
<dbReference type="RefSeq" id="WP_045446729.1">
    <property type="nucleotide sequence ID" value="NZ_BBIO01000010.1"/>
</dbReference>
<gene>
    <name evidence="2" type="ORF">M2A_2022</name>
</gene>
<dbReference type="eggNOG" id="COG3667">
    <property type="taxonomic scope" value="Bacteria"/>
</dbReference>
<feature type="chain" id="PRO_5001755070" evidence="1">
    <location>
        <begin position="23"/>
        <end position="234"/>
    </location>
</feature>
<evidence type="ECO:0000256" key="1">
    <source>
        <dbReference type="SAM" id="SignalP"/>
    </source>
</evidence>